<dbReference type="RefSeq" id="WP_120325903.1">
    <property type="nucleotide sequence ID" value="NZ_RAPF01000012.1"/>
</dbReference>
<keyword evidence="1" id="KW-0812">Transmembrane</keyword>
<dbReference type="Proteomes" id="UP000284395">
    <property type="component" value="Unassembled WGS sequence"/>
</dbReference>
<evidence type="ECO:0000313" key="3">
    <source>
        <dbReference type="Proteomes" id="UP000284395"/>
    </source>
</evidence>
<dbReference type="EMBL" id="RAPF01000012">
    <property type="protein sequence ID" value="RKF17750.1"/>
    <property type="molecule type" value="Genomic_DNA"/>
</dbReference>
<reference evidence="2 3" key="1">
    <citation type="submission" date="2018-09" db="EMBL/GenBank/DDBJ databases">
        <title>Altererythrobacter spongiae sp. nov., isolated from a marine sponge.</title>
        <authorList>
            <person name="Zhuang L."/>
            <person name="Luo L."/>
        </authorList>
    </citation>
    <scope>NUCLEOTIDE SEQUENCE [LARGE SCALE GENOMIC DNA]</scope>
    <source>
        <strain evidence="2 3">HN-Y73</strain>
    </source>
</reference>
<feature type="transmembrane region" description="Helical" evidence="1">
    <location>
        <begin position="6"/>
        <end position="25"/>
    </location>
</feature>
<evidence type="ECO:0000256" key="1">
    <source>
        <dbReference type="SAM" id="Phobius"/>
    </source>
</evidence>
<dbReference type="OrthoDB" id="7064043at2"/>
<evidence type="ECO:0000313" key="2">
    <source>
        <dbReference type="EMBL" id="RKF17750.1"/>
    </source>
</evidence>
<proteinExistence type="predicted"/>
<sequence>MFMGHFIMWELGALIVVLVGSIVAWKISKQVRLGLHLTRMTNIFEEVEQTRRTLPIGAGGGFNSLPKMRQLQADQELQQGLQYLRQFPRHEITREVAKNARLAENLGRSERYVAIANLLEWLVEMDAALNVDDFMKSYG</sequence>
<keyword evidence="3" id="KW-1185">Reference proteome</keyword>
<accession>A0A420EAQ6</accession>
<keyword evidence="1" id="KW-0472">Membrane</keyword>
<name>A0A420EAQ6_9SPHN</name>
<keyword evidence="1" id="KW-1133">Transmembrane helix</keyword>
<gene>
    <name evidence="2" type="ORF">D6851_15955</name>
</gene>
<dbReference type="AlphaFoldDB" id="A0A420EAQ6"/>
<protein>
    <submittedName>
        <fullName evidence="2">Uncharacterized protein</fullName>
    </submittedName>
</protein>
<organism evidence="2 3">
    <name type="scientific">Altericroceibacterium spongiae</name>
    <dbReference type="NCBI Taxonomy" id="2320269"/>
    <lineage>
        <taxon>Bacteria</taxon>
        <taxon>Pseudomonadati</taxon>
        <taxon>Pseudomonadota</taxon>
        <taxon>Alphaproteobacteria</taxon>
        <taxon>Sphingomonadales</taxon>
        <taxon>Erythrobacteraceae</taxon>
        <taxon>Altericroceibacterium</taxon>
    </lineage>
</organism>
<comment type="caution">
    <text evidence="2">The sequence shown here is derived from an EMBL/GenBank/DDBJ whole genome shotgun (WGS) entry which is preliminary data.</text>
</comment>